<gene>
    <name evidence="2" type="ORF">J3D65DRAFT_28026</name>
</gene>
<evidence type="ECO:0000256" key="1">
    <source>
        <dbReference type="SAM" id="Phobius"/>
    </source>
</evidence>
<proteinExistence type="predicted"/>
<dbReference type="RefSeq" id="XP_066659848.1">
    <property type="nucleotide sequence ID" value="XM_066795060.1"/>
</dbReference>
<keyword evidence="1" id="KW-0812">Transmembrane</keyword>
<feature type="transmembrane region" description="Helical" evidence="1">
    <location>
        <begin position="117"/>
        <end position="140"/>
    </location>
</feature>
<feature type="transmembrane region" description="Helical" evidence="1">
    <location>
        <begin position="43"/>
        <end position="64"/>
    </location>
</feature>
<keyword evidence="1" id="KW-0472">Membrane</keyword>
<comment type="caution">
    <text evidence="2">The sequence shown here is derived from an EMBL/GenBank/DDBJ whole genome shotgun (WGS) entry which is preliminary data.</text>
</comment>
<feature type="transmembrane region" description="Helical" evidence="1">
    <location>
        <begin position="76"/>
        <end position="97"/>
    </location>
</feature>
<keyword evidence="3" id="KW-1185">Reference proteome</keyword>
<sequence>MLPVPPRQVVNRSITTVRPSVRNRSPPKISQERSSTAVGNPLLLVRLVGSLGLLLLVIVVGNLLDAALGDGGRLPLLGVCVVGQALAAAGVVEAGFLDGLLAEGLARGAGCGARGVRVGLAHVGLAAGLLVGAAVVGGAAGPRHEGGRGVGNVPGAHGCGGWRCRCGGGCVSVRVEGLVRFGLGEEEDEIRL</sequence>
<dbReference type="Proteomes" id="UP001360953">
    <property type="component" value="Unassembled WGS sequence"/>
</dbReference>
<dbReference type="EMBL" id="JBBPEH010000001">
    <property type="protein sequence ID" value="KAK7544613.1"/>
    <property type="molecule type" value="Genomic_DNA"/>
</dbReference>
<organism evidence="2 3">
    <name type="scientific">Phyllosticta citribraziliensis</name>
    <dbReference type="NCBI Taxonomy" id="989973"/>
    <lineage>
        <taxon>Eukaryota</taxon>
        <taxon>Fungi</taxon>
        <taxon>Dikarya</taxon>
        <taxon>Ascomycota</taxon>
        <taxon>Pezizomycotina</taxon>
        <taxon>Dothideomycetes</taxon>
        <taxon>Dothideomycetes incertae sedis</taxon>
        <taxon>Botryosphaeriales</taxon>
        <taxon>Phyllostictaceae</taxon>
        <taxon>Phyllosticta</taxon>
    </lineage>
</organism>
<protein>
    <submittedName>
        <fullName evidence="2">Uncharacterized protein</fullName>
    </submittedName>
</protein>
<accession>A0ABR1M9Q3</accession>
<dbReference type="GeneID" id="92027966"/>
<evidence type="ECO:0000313" key="2">
    <source>
        <dbReference type="EMBL" id="KAK7544613.1"/>
    </source>
</evidence>
<evidence type="ECO:0000313" key="3">
    <source>
        <dbReference type="Proteomes" id="UP001360953"/>
    </source>
</evidence>
<reference evidence="2 3" key="1">
    <citation type="submission" date="2024-04" db="EMBL/GenBank/DDBJ databases">
        <title>Phyllosticta paracitricarpa is synonymous to the EU quarantine fungus P. citricarpa based on phylogenomic analyses.</title>
        <authorList>
            <consortium name="Lawrence Berkeley National Laboratory"/>
            <person name="Van ingen-buijs V.A."/>
            <person name="Van westerhoven A.C."/>
            <person name="Haridas S."/>
            <person name="Skiadas P."/>
            <person name="Martin F."/>
            <person name="Groenewald J.Z."/>
            <person name="Crous P.W."/>
            <person name="Seidl M.F."/>
        </authorList>
    </citation>
    <scope>NUCLEOTIDE SEQUENCE [LARGE SCALE GENOMIC DNA]</scope>
    <source>
        <strain evidence="2 3">CPC 17464</strain>
    </source>
</reference>
<keyword evidence="1" id="KW-1133">Transmembrane helix</keyword>
<name>A0ABR1M9Q3_9PEZI</name>